<keyword evidence="6" id="KW-1185">Reference proteome</keyword>
<evidence type="ECO:0000256" key="1">
    <source>
        <dbReference type="ARBA" id="ARBA00022723"/>
    </source>
</evidence>
<dbReference type="GO" id="GO:0008270">
    <property type="term" value="F:zinc ion binding"/>
    <property type="evidence" value="ECO:0007669"/>
    <property type="project" value="UniProtKB-KW"/>
</dbReference>
<dbReference type="Proteomes" id="UP000008237">
    <property type="component" value="Unassembled WGS sequence"/>
</dbReference>
<protein>
    <recommendedName>
        <fullName evidence="4">MYND-type domain-containing protein</fullName>
    </recommendedName>
</protein>
<feature type="non-terminal residue" evidence="5">
    <location>
        <position position="144"/>
    </location>
</feature>
<evidence type="ECO:0000256" key="3">
    <source>
        <dbReference type="ARBA" id="ARBA00022833"/>
    </source>
</evidence>
<dbReference type="AlphaFoldDB" id="E2BP88"/>
<dbReference type="EMBL" id="GL449553">
    <property type="protein sequence ID" value="EFN82508.1"/>
    <property type="molecule type" value="Genomic_DNA"/>
</dbReference>
<name>E2BP88_HARSA</name>
<proteinExistence type="predicted"/>
<feature type="non-terminal residue" evidence="5">
    <location>
        <position position="1"/>
    </location>
</feature>
<evidence type="ECO:0000259" key="4">
    <source>
        <dbReference type="Pfam" id="PF01753"/>
    </source>
</evidence>
<dbReference type="SUPFAM" id="SSF144232">
    <property type="entry name" value="HIT/MYND zinc finger-like"/>
    <property type="match status" value="1"/>
</dbReference>
<keyword evidence="3" id="KW-0862">Zinc</keyword>
<reference evidence="5 6" key="1">
    <citation type="journal article" date="2010" name="Science">
        <title>Genomic comparison of the ants Camponotus floridanus and Harpegnathos saltator.</title>
        <authorList>
            <person name="Bonasio R."/>
            <person name="Zhang G."/>
            <person name="Ye C."/>
            <person name="Mutti N.S."/>
            <person name="Fang X."/>
            <person name="Qin N."/>
            <person name="Donahue G."/>
            <person name="Yang P."/>
            <person name="Li Q."/>
            <person name="Li C."/>
            <person name="Zhang P."/>
            <person name="Huang Z."/>
            <person name="Berger S.L."/>
            <person name="Reinberg D."/>
            <person name="Wang J."/>
            <person name="Liebig J."/>
        </authorList>
    </citation>
    <scope>NUCLEOTIDE SEQUENCE [LARGE SCALE GENOMIC DNA]</scope>
    <source>
        <strain evidence="5 6">R22 G/1</strain>
    </source>
</reference>
<dbReference type="InParanoid" id="E2BP88"/>
<feature type="domain" description="MYND-type" evidence="4">
    <location>
        <begin position="6"/>
        <end position="46"/>
    </location>
</feature>
<dbReference type="InterPro" id="IPR002893">
    <property type="entry name" value="Znf_MYND"/>
</dbReference>
<organism evidence="6">
    <name type="scientific">Harpegnathos saltator</name>
    <name type="common">Jerdon's jumping ant</name>
    <dbReference type="NCBI Taxonomy" id="610380"/>
    <lineage>
        <taxon>Eukaryota</taxon>
        <taxon>Metazoa</taxon>
        <taxon>Ecdysozoa</taxon>
        <taxon>Arthropoda</taxon>
        <taxon>Hexapoda</taxon>
        <taxon>Insecta</taxon>
        <taxon>Pterygota</taxon>
        <taxon>Neoptera</taxon>
        <taxon>Endopterygota</taxon>
        <taxon>Hymenoptera</taxon>
        <taxon>Apocrita</taxon>
        <taxon>Aculeata</taxon>
        <taxon>Formicoidea</taxon>
        <taxon>Formicidae</taxon>
        <taxon>Ponerinae</taxon>
        <taxon>Ponerini</taxon>
        <taxon>Harpegnathos</taxon>
    </lineage>
</organism>
<evidence type="ECO:0000313" key="6">
    <source>
        <dbReference type="Proteomes" id="UP000008237"/>
    </source>
</evidence>
<evidence type="ECO:0000256" key="2">
    <source>
        <dbReference type="ARBA" id="ARBA00022771"/>
    </source>
</evidence>
<evidence type="ECO:0000313" key="5">
    <source>
        <dbReference type="EMBL" id="EFN82508.1"/>
    </source>
</evidence>
<sequence length="144" mass="17591">FHPNLCHICKKTREVTNLTTCDRCFLISYCSEDHKNQHLPQHREICRAMRKFLKNNPLYLTRSFSFTEWFKTQNKFRQSVRKDLRRMLKNYETQMFVFARSCFICYQQTGLYSCKRCLSIDYCLEHKEDFEQKHAQMSCDYLIL</sequence>
<dbReference type="Gene3D" id="6.10.140.2220">
    <property type="match status" value="1"/>
</dbReference>
<dbReference type="Pfam" id="PF01753">
    <property type="entry name" value="zf-MYND"/>
    <property type="match status" value="1"/>
</dbReference>
<keyword evidence="2" id="KW-0863">Zinc-finger</keyword>
<keyword evidence="1" id="KW-0479">Metal-binding</keyword>
<gene>
    <name evidence="5" type="ORF">EAI_00213</name>
</gene>
<accession>E2BP88</accession>